<protein>
    <submittedName>
        <fullName evidence="2">Uncharacterized protein</fullName>
    </submittedName>
</protein>
<accession>A0A078KZ50</accession>
<dbReference type="Proteomes" id="UP000044071">
    <property type="component" value="Unassembled WGS sequence"/>
</dbReference>
<keyword evidence="3" id="KW-1185">Reference proteome</keyword>
<dbReference type="STRING" id="1034943.BN59_01313"/>
<feature type="coiled-coil region" evidence="1">
    <location>
        <begin position="283"/>
        <end position="317"/>
    </location>
</feature>
<evidence type="ECO:0000256" key="1">
    <source>
        <dbReference type="SAM" id="Coils"/>
    </source>
</evidence>
<name>A0A078KZ50_9GAMM</name>
<reference evidence="2 3" key="1">
    <citation type="submission" date="2014-06" db="EMBL/GenBank/DDBJ databases">
        <authorList>
            <person name="Urmite Genomes Urmite Genomes"/>
        </authorList>
    </citation>
    <scope>NUCLEOTIDE SEQUENCE [LARGE SCALE GENOMIC DNA]</scope>
</reference>
<dbReference type="OrthoDB" id="5636224at2"/>
<organism evidence="2 3">
    <name type="scientific">Legionella massiliensis</name>
    <dbReference type="NCBI Taxonomy" id="1034943"/>
    <lineage>
        <taxon>Bacteria</taxon>
        <taxon>Pseudomonadati</taxon>
        <taxon>Pseudomonadota</taxon>
        <taxon>Gammaproteobacteria</taxon>
        <taxon>Legionellales</taxon>
        <taxon>Legionellaceae</taxon>
        <taxon>Legionella</taxon>
    </lineage>
</organism>
<sequence>MVLECDKITSELEKYENLISDLITIIGPDSHSMFSGIISQINSLKERCLDKAIKEKELLDELNIKFNEIEDSACYLFEFIMRNSTTKKQYEWLENPSKDKQKIDVIRENMENFKIAVIETNESYLVKLRQQKALLESQGNKKLSDKLNKISSCIQKIEENLSVLSFEDLEINRLLQPVRNTKKKIAADIRDGSGLNFHNEKQENEFYLRKNVEDLYEQFNALADLNASLNLAVSDIDKLGQNSSTISNAISLFREAEQSSKQLIEKTFNSWTQLYNIIKPENHQALINELNAAIKKLSNLNKEKSALQDLILSKQKRIIPTESSVAELKHCLEQDKHNLRDKLELFLSVFSILDLRDREDSDNSYFIEKLQNFIEIISQDLQADGIPINHKPVAKFSQEMQQHIGEKLKWHLLGKDDKKSISMDAIAHFLNELFKPSQDDLSEPSIGQRLFNIFDSSSIEKAQVETLKKQIIALRTLTDKIQQFPISEIKDHHTLKTVQIEQDKETARKVEQLQISINNSIENLRSKLALMSNKFTSYEEVEHGRKILNSLEQFKSRLAISFDEYNQKIERLLTIESPFERLGEVTNLQESFLRDLASFEKEFKAADGLNSLAVKAQLSLLSLYNTEKSKLIHDLRSSINNARAALGVYHQDEEIKEKLAAEHKVLEDIIASDQSQSLFKIEFDISFKITALQGQVQMVRAKIKDDCRPTVGEINNQLRAFNASALSAHNPFITVLGEKQNLASQEATRLNDEFNALDQRPATELLTSVRKLEDAVTQAEKHLQQRNSMLTKALIIQRRMESKEYKMSLRLIVKLQEEFVRLLDETHIKAAIKNHPDDQQALEELRQNPQALFQGNNLSKEQVDLLDKVDLRLNKLKAIANDFKLMNNNYINRNLDLLGDERYGNLLLSKVEAHIHNSQMEHFSDGKRSDFVQWLRTNILKPVQSLTHYVGFKIGVESYTKNRFFTTAGATKTEDLLVVTGNELYTNLAAAAA</sequence>
<dbReference type="eggNOG" id="ENOG5031EGF">
    <property type="taxonomic scope" value="Bacteria"/>
</dbReference>
<dbReference type="AlphaFoldDB" id="A0A078KZ50"/>
<evidence type="ECO:0000313" key="3">
    <source>
        <dbReference type="Proteomes" id="UP000044071"/>
    </source>
</evidence>
<dbReference type="RefSeq" id="WP_043873450.1">
    <property type="nucleotide sequence ID" value="NZ_CCVW01000001.1"/>
</dbReference>
<gene>
    <name evidence="2" type="ORF">BN59_01313</name>
</gene>
<evidence type="ECO:0000313" key="2">
    <source>
        <dbReference type="EMBL" id="CDZ77034.1"/>
    </source>
</evidence>
<keyword evidence="1" id="KW-0175">Coiled coil</keyword>
<dbReference type="EMBL" id="CCSB01000001">
    <property type="protein sequence ID" value="CDZ77034.1"/>
    <property type="molecule type" value="Genomic_DNA"/>
</dbReference>
<proteinExistence type="predicted"/>